<dbReference type="RefSeq" id="WP_143041419.1">
    <property type="nucleotide sequence ID" value="NZ_FNFF01000017.1"/>
</dbReference>
<accession>A0A1G9GZ58</accession>
<reference evidence="1 2" key="1">
    <citation type="submission" date="2016-10" db="EMBL/GenBank/DDBJ databases">
        <authorList>
            <person name="de Groot N.N."/>
        </authorList>
    </citation>
    <scope>NUCLEOTIDE SEQUENCE [LARGE SCALE GENOMIC DNA]</scope>
    <source>
        <strain evidence="1 2">CGMCC 4.5727</strain>
    </source>
</reference>
<protein>
    <recommendedName>
        <fullName evidence="3">Lipoprotein</fullName>
    </recommendedName>
</protein>
<dbReference type="STRING" id="417292.SAMN05421806_117105"/>
<dbReference type="OrthoDB" id="4205682at2"/>
<dbReference type="Proteomes" id="UP000199155">
    <property type="component" value="Unassembled WGS sequence"/>
</dbReference>
<keyword evidence="2" id="KW-1185">Reference proteome</keyword>
<dbReference type="PROSITE" id="PS51257">
    <property type="entry name" value="PROKAR_LIPOPROTEIN"/>
    <property type="match status" value="1"/>
</dbReference>
<gene>
    <name evidence="1" type="ORF">SAMN05421806_117105</name>
</gene>
<name>A0A1G9GZ58_9ACTN</name>
<organism evidence="1 2">
    <name type="scientific">Streptomyces indicus</name>
    <dbReference type="NCBI Taxonomy" id="417292"/>
    <lineage>
        <taxon>Bacteria</taxon>
        <taxon>Bacillati</taxon>
        <taxon>Actinomycetota</taxon>
        <taxon>Actinomycetes</taxon>
        <taxon>Kitasatosporales</taxon>
        <taxon>Streptomycetaceae</taxon>
        <taxon>Streptomyces</taxon>
    </lineage>
</organism>
<dbReference type="EMBL" id="FNFF01000017">
    <property type="protein sequence ID" value="SDL05946.1"/>
    <property type="molecule type" value="Genomic_DNA"/>
</dbReference>
<sequence length="155" mass="16322">MSTLVRSRWVLRAAAAAAGLVLLGACGRPEGLHVQGPAISPSPQKGPVYVADSMGQPLRRPTSVGLSELVTVSGLKWHSWGGPAAEASGKLSGPWCLPGCAEKPYDVTVTLSGLQQQERVAYYRRATVVPDDPAALPAEAVKVQLQAIRLNVPVY</sequence>
<dbReference type="AlphaFoldDB" id="A0A1G9GZ58"/>
<evidence type="ECO:0000313" key="2">
    <source>
        <dbReference type="Proteomes" id="UP000199155"/>
    </source>
</evidence>
<proteinExistence type="predicted"/>
<evidence type="ECO:0000313" key="1">
    <source>
        <dbReference type="EMBL" id="SDL05946.1"/>
    </source>
</evidence>
<evidence type="ECO:0008006" key="3">
    <source>
        <dbReference type="Google" id="ProtNLM"/>
    </source>
</evidence>